<organism evidence="1 2">
    <name type="scientific">Halopelagius inordinatus</name>
    <dbReference type="NCBI Taxonomy" id="553467"/>
    <lineage>
        <taxon>Archaea</taxon>
        <taxon>Methanobacteriati</taxon>
        <taxon>Methanobacteriota</taxon>
        <taxon>Stenosarchaea group</taxon>
        <taxon>Halobacteria</taxon>
        <taxon>Halobacteriales</taxon>
        <taxon>Haloferacaceae</taxon>
    </lineage>
</organism>
<protein>
    <recommendedName>
        <fullName evidence="3">DUF1850 domain-containing protein</fullName>
    </recommendedName>
</protein>
<dbReference type="PIRSF" id="PIRSF008455">
    <property type="entry name" value="UCP008455"/>
    <property type="match status" value="1"/>
</dbReference>
<evidence type="ECO:0000313" key="1">
    <source>
        <dbReference type="EMBL" id="SFH00183.1"/>
    </source>
</evidence>
<dbReference type="EMBL" id="FOOQ01000008">
    <property type="protein sequence ID" value="SFH00183.1"/>
    <property type="molecule type" value="Genomic_DNA"/>
</dbReference>
<proteinExistence type="predicted"/>
<dbReference type="OrthoDB" id="212141at2157"/>
<dbReference type="STRING" id="553467.SAMN04488063_3542"/>
<keyword evidence="2" id="KW-1185">Reference proteome</keyword>
<dbReference type="InterPro" id="IPR015001">
    <property type="entry name" value="DUF1850"/>
</dbReference>
<name>A0A1I2WFV5_9EURY</name>
<sequence length="166" mass="17849">MNGRTLGRLAAVFLVLVLTVGASAAVPGGNALVVSDAETGEELLTVPVSEGTTVALEYTHSVEKTTVVDEYTVRDDRLNMTRMVFHSYGAGLPARADVEKVNGSFVFDPGGSYEEIFVKPGHVAGHELHVGDETYDLVELSDARSVRLSIESRSLLDRALPAFTRQ</sequence>
<dbReference type="RefSeq" id="WP_092893892.1">
    <property type="nucleotide sequence ID" value="NZ_FOOQ01000008.1"/>
</dbReference>
<gene>
    <name evidence="1" type="ORF">SAMN04488063_3542</name>
</gene>
<dbReference type="AlphaFoldDB" id="A0A1I2WFV5"/>
<dbReference type="Proteomes" id="UP000198876">
    <property type="component" value="Unassembled WGS sequence"/>
</dbReference>
<evidence type="ECO:0000313" key="2">
    <source>
        <dbReference type="Proteomes" id="UP000198876"/>
    </source>
</evidence>
<dbReference type="InterPro" id="IPR014451">
    <property type="entry name" value="UCP008455"/>
</dbReference>
<reference evidence="2" key="1">
    <citation type="submission" date="2016-10" db="EMBL/GenBank/DDBJ databases">
        <authorList>
            <person name="Varghese N."/>
            <person name="Submissions S."/>
        </authorList>
    </citation>
    <scope>NUCLEOTIDE SEQUENCE [LARGE SCALE GENOMIC DNA]</scope>
    <source>
        <strain evidence="2">CGMCC 1.7739</strain>
    </source>
</reference>
<evidence type="ECO:0008006" key="3">
    <source>
        <dbReference type="Google" id="ProtNLM"/>
    </source>
</evidence>
<accession>A0A1I2WFV5</accession>
<dbReference type="Pfam" id="PF08905">
    <property type="entry name" value="DUF1850"/>
    <property type="match status" value="1"/>
</dbReference>